<comment type="caution">
    <text evidence="5">The sequence shown here is derived from an EMBL/GenBank/DDBJ whole genome shotgun (WGS) entry which is preliminary data.</text>
</comment>
<dbReference type="InterPro" id="IPR012939">
    <property type="entry name" value="Glyco_hydro_92"/>
</dbReference>
<dbReference type="Gene3D" id="2.70.98.10">
    <property type="match status" value="1"/>
</dbReference>
<feature type="domain" description="Glycosyl hydrolase family 92 N-terminal" evidence="4">
    <location>
        <begin position="26"/>
        <end position="298"/>
    </location>
</feature>
<dbReference type="SUPFAM" id="SSF48208">
    <property type="entry name" value="Six-hairpin glycosidases"/>
    <property type="match status" value="1"/>
</dbReference>
<keyword evidence="6" id="KW-1185">Reference proteome</keyword>
<dbReference type="InterPro" id="IPR005887">
    <property type="entry name" value="GH92_a_mannosidase_put"/>
</dbReference>
<dbReference type="FunFam" id="2.70.98.10:FF:000028">
    <property type="entry name" value="Alpha-1,2-mannosidase family protein (AFU_orthologue AFUA_5G10520)"/>
    <property type="match status" value="1"/>
</dbReference>
<dbReference type="OrthoDB" id="449263at2759"/>
<dbReference type="GO" id="GO:0000224">
    <property type="term" value="F:peptide-N4-(N-acetyl-beta-glucosaminyl)asparagine amidase activity"/>
    <property type="evidence" value="ECO:0007669"/>
    <property type="project" value="TreeGrafter"/>
</dbReference>
<name>A0A9P4IBZ5_9PEZI</name>
<keyword evidence="5" id="KW-0378">Hydrolase</keyword>
<feature type="domain" description="Glycosyl hydrolase family 92" evidence="3">
    <location>
        <begin position="304"/>
        <end position="790"/>
    </location>
</feature>
<dbReference type="AlphaFoldDB" id="A0A9P4IBZ5"/>
<keyword evidence="2" id="KW-0732">Signal</keyword>
<dbReference type="GO" id="GO:0005634">
    <property type="term" value="C:nucleus"/>
    <property type="evidence" value="ECO:0007669"/>
    <property type="project" value="TreeGrafter"/>
</dbReference>
<dbReference type="Gene3D" id="1.20.1050.60">
    <property type="entry name" value="alpha-1,2-mannosidase"/>
    <property type="match status" value="1"/>
</dbReference>
<evidence type="ECO:0000259" key="4">
    <source>
        <dbReference type="Pfam" id="PF17678"/>
    </source>
</evidence>
<sequence length="823" mass="90856">MGLSKAALTFFSLLQLSACQVDYSQYVNPLIGSSGPFEGQAFGGGDIFVGGALPFGVAKVGIDTAEANLSEATLNGGYTPKGKVTAISMMHESGTGGSPKYGIIPQMPLTTIKHPVNLLDNRTYWQERVGDDTAQVGYFKTKFESGVTVELSGSRHAGIMQYSYPSGKQYVLVDVSHYLPDGLGGYSDQYYIGGEIHVESNRSQYTGYGTWIGGWNEGAPYTVYFCGEFEQAPDEAQTFRGRNTDPIRGFHTFSDQPIAQAILGNVSEASGPLNDRVGALFTWNGDSGSTVRSRVGISFISSEKACMFKNTEIPSWNLNTTVSAAVKEWNQDVFSKIKVPTDDSANRTNLVLLYSSLYFMHLMPSDRSGENPLWESSEPSWDDFYTAWDIFRCTVSLYHILQPVYYESMIRGLIDIWRFEGYMPDGRSGNYNGLVQGGSNADNILADAYVKGLRGAINWTDGYAAMKKDAEVLPYNTFSPNDETSSVKEGRGALFDWIPLGYVSADRTYRPVSRTVEYALNDFALSQVAKGEAPGDVQKYLKRSAGWQLIWAHNATSIDTSPKFTGFLAPKNADGRFNITDYNPALCGGCEWSDISYEATPFEYSFTIPHDLETLIQFMGGTASFERRLDYIFQPNTSQQNLGANGAGITTIMNIGNEPDFATPYHYNYINKQYKSVMRGRALANEFFHDADYGVPGNSDAGALNSWLIWQMLGMYPIVTQPVYLIESPWFNDINITVGANKTLRVTANGLGQDSYYVQSVKINGKDWNKNWFEHDDVMANGGTIEFNLGNKQTKWETGDVPPSPGHMVLPTSSNGYLNGTSK</sequence>
<dbReference type="Pfam" id="PF17678">
    <property type="entry name" value="Glyco_hydro_92N"/>
    <property type="match status" value="1"/>
</dbReference>
<dbReference type="Gene3D" id="1.20.1610.10">
    <property type="entry name" value="alpha-1,2-mannosidases domains"/>
    <property type="match status" value="1"/>
</dbReference>
<dbReference type="Pfam" id="PF07971">
    <property type="entry name" value="Glyco_hydro_92"/>
    <property type="match status" value="1"/>
</dbReference>
<dbReference type="InterPro" id="IPR014718">
    <property type="entry name" value="GH-type_carb-bd"/>
</dbReference>
<feature type="chain" id="PRO_5040189416" evidence="2">
    <location>
        <begin position="20"/>
        <end position="823"/>
    </location>
</feature>
<dbReference type="EMBL" id="ML978129">
    <property type="protein sequence ID" value="KAF2096907.1"/>
    <property type="molecule type" value="Genomic_DNA"/>
</dbReference>
<feature type="compositionally biased region" description="Polar residues" evidence="1">
    <location>
        <begin position="811"/>
        <end position="823"/>
    </location>
</feature>
<dbReference type="GO" id="GO:0005975">
    <property type="term" value="P:carbohydrate metabolic process"/>
    <property type="evidence" value="ECO:0007669"/>
    <property type="project" value="InterPro"/>
</dbReference>
<evidence type="ECO:0000313" key="5">
    <source>
        <dbReference type="EMBL" id="KAF2096907.1"/>
    </source>
</evidence>
<evidence type="ECO:0000256" key="1">
    <source>
        <dbReference type="SAM" id="MobiDB-lite"/>
    </source>
</evidence>
<dbReference type="PANTHER" id="PTHR12143:SF27">
    <property type="entry name" value="ALPHA-1,2-MANNOSIDASE FAMILY PROTEIN (AFU_ORTHOLOGUE AFUA_5G10520)"/>
    <property type="match status" value="1"/>
</dbReference>
<dbReference type="NCBIfam" id="TIGR01180">
    <property type="entry name" value="aman2_put"/>
    <property type="match status" value="1"/>
</dbReference>
<evidence type="ECO:0000259" key="3">
    <source>
        <dbReference type="Pfam" id="PF07971"/>
    </source>
</evidence>
<dbReference type="FunFam" id="3.30.2080.10:FF:000001">
    <property type="entry name" value="Alpha-1,2-mannosidase subfamily"/>
    <property type="match status" value="1"/>
</dbReference>
<dbReference type="Gene3D" id="3.30.2080.10">
    <property type="entry name" value="GH92 mannosidase domain"/>
    <property type="match status" value="1"/>
</dbReference>
<dbReference type="GO" id="GO:0006516">
    <property type="term" value="P:glycoprotein catabolic process"/>
    <property type="evidence" value="ECO:0007669"/>
    <property type="project" value="TreeGrafter"/>
</dbReference>
<dbReference type="GO" id="GO:0030246">
    <property type="term" value="F:carbohydrate binding"/>
    <property type="evidence" value="ECO:0007669"/>
    <property type="project" value="InterPro"/>
</dbReference>
<gene>
    <name evidence="5" type="ORF">NA57DRAFT_42790</name>
</gene>
<feature type="region of interest" description="Disordered" evidence="1">
    <location>
        <begin position="802"/>
        <end position="823"/>
    </location>
</feature>
<reference evidence="5" key="1">
    <citation type="journal article" date="2020" name="Stud. Mycol.">
        <title>101 Dothideomycetes genomes: a test case for predicting lifestyles and emergence of pathogens.</title>
        <authorList>
            <person name="Haridas S."/>
            <person name="Albert R."/>
            <person name="Binder M."/>
            <person name="Bloem J."/>
            <person name="Labutti K."/>
            <person name="Salamov A."/>
            <person name="Andreopoulos B."/>
            <person name="Baker S."/>
            <person name="Barry K."/>
            <person name="Bills G."/>
            <person name="Bluhm B."/>
            <person name="Cannon C."/>
            <person name="Castanera R."/>
            <person name="Culley D."/>
            <person name="Daum C."/>
            <person name="Ezra D."/>
            <person name="Gonzalez J."/>
            <person name="Henrissat B."/>
            <person name="Kuo A."/>
            <person name="Liang C."/>
            <person name="Lipzen A."/>
            <person name="Lutzoni F."/>
            <person name="Magnuson J."/>
            <person name="Mondo S."/>
            <person name="Nolan M."/>
            <person name="Ohm R."/>
            <person name="Pangilinan J."/>
            <person name="Park H.-J."/>
            <person name="Ramirez L."/>
            <person name="Alfaro M."/>
            <person name="Sun H."/>
            <person name="Tritt A."/>
            <person name="Yoshinaga Y."/>
            <person name="Zwiers L.-H."/>
            <person name="Turgeon B."/>
            <person name="Goodwin S."/>
            <person name="Spatafora J."/>
            <person name="Crous P."/>
            <person name="Grigoriev I."/>
        </authorList>
    </citation>
    <scope>NUCLEOTIDE SEQUENCE</scope>
    <source>
        <strain evidence="5">CBS 133067</strain>
    </source>
</reference>
<dbReference type="PANTHER" id="PTHR12143">
    <property type="entry name" value="PEPTIDE N-GLYCANASE PNGASE -RELATED"/>
    <property type="match status" value="1"/>
</dbReference>
<dbReference type="InterPro" id="IPR041371">
    <property type="entry name" value="GH92_N"/>
</dbReference>
<evidence type="ECO:0000313" key="6">
    <source>
        <dbReference type="Proteomes" id="UP000799772"/>
    </source>
</evidence>
<dbReference type="Proteomes" id="UP000799772">
    <property type="component" value="Unassembled WGS sequence"/>
</dbReference>
<evidence type="ECO:0000256" key="2">
    <source>
        <dbReference type="SAM" id="SignalP"/>
    </source>
</evidence>
<dbReference type="FunFam" id="1.20.1050.60:FF:000002">
    <property type="entry name" value="Glycosyl hydrolase family 92"/>
    <property type="match status" value="1"/>
</dbReference>
<organism evidence="5 6">
    <name type="scientific">Rhizodiscina lignyota</name>
    <dbReference type="NCBI Taxonomy" id="1504668"/>
    <lineage>
        <taxon>Eukaryota</taxon>
        <taxon>Fungi</taxon>
        <taxon>Dikarya</taxon>
        <taxon>Ascomycota</taxon>
        <taxon>Pezizomycotina</taxon>
        <taxon>Dothideomycetes</taxon>
        <taxon>Pleosporomycetidae</taxon>
        <taxon>Aulographales</taxon>
        <taxon>Rhizodiscinaceae</taxon>
        <taxon>Rhizodiscina</taxon>
    </lineage>
</organism>
<accession>A0A9P4IBZ5</accession>
<dbReference type="InterPro" id="IPR008928">
    <property type="entry name" value="6-hairpin_glycosidase_sf"/>
</dbReference>
<dbReference type="InterPro" id="IPR050883">
    <property type="entry name" value="PNGase"/>
</dbReference>
<feature type="signal peptide" evidence="2">
    <location>
        <begin position="1"/>
        <end position="19"/>
    </location>
</feature>
<dbReference type="GO" id="GO:0005829">
    <property type="term" value="C:cytosol"/>
    <property type="evidence" value="ECO:0007669"/>
    <property type="project" value="TreeGrafter"/>
</dbReference>
<proteinExistence type="predicted"/>
<protein>
    <submittedName>
        <fullName evidence="5">Glycosyl hydrolase</fullName>
    </submittedName>
</protein>